<feature type="region of interest" description="Disordered" evidence="1">
    <location>
        <begin position="58"/>
        <end position="77"/>
    </location>
</feature>
<dbReference type="AlphaFoldDB" id="A0A9N9GTB7"/>
<evidence type="ECO:0000313" key="3">
    <source>
        <dbReference type="Proteomes" id="UP000789375"/>
    </source>
</evidence>
<comment type="caution">
    <text evidence="2">The sequence shown here is derived from an EMBL/GenBank/DDBJ whole genome shotgun (WGS) entry which is preliminary data.</text>
</comment>
<dbReference type="EMBL" id="CAJVPP010003590">
    <property type="protein sequence ID" value="CAG8633110.1"/>
    <property type="molecule type" value="Genomic_DNA"/>
</dbReference>
<proteinExistence type="predicted"/>
<name>A0A9N9GTB7_FUNMO</name>
<protein>
    <submittedName>
        <fullName evidence="2">13239_t:CDS:1</fullName>
    </submittedName>
</protein>
<evidence type="ECO:0000313" key="2">
    <source>
        <dbReference type="EMBL" id="CAG8633110.1"/>
    </source>
</evidence>
<reference evidence="2" key="1">
    <citation type="submission" date="2021-06" db="EMBL/GenBank/DDBJ databases">
        <authorList>
            <person name="Kallberg Y."/>
            <person name="Tangrot J."/>
            <person name="Rosling A."/>
        </authorList>
    </citation>
    <scope>NUCLEOTIDE SEQUENCE</scope>
    <source>
        <strain evidence="2">87-6 pot B 2015</strain>
    </source>
</reference>
<evidence type="ECO:0000256" key="1">
    <source>
        <dbReference type="SAM" id="MobiDB-lite"/>
    </source>
</evidence>
<sequence length="93" mass="10712">QESYKTIPKKLRDYESKYASRIYGSKNLTLQHLKLLSRIALNQESDCLDVSDNYTIGDTESEESSSKSDHNLELKSESVKNDEISEIINIYSY</sequence>
<feature type="non-terminal residue" evidence="2">
    <location>
        <position position="1"/>
    </location>
</feature>
<gene>
    <name evidence="2" type="ORF">FMOSSE_LOCUS10591</name>
</gene>
<accession>A0A9N9GTB7</accession>
<feature type="compositionally biased region" description="Basic and acidic residues" evidence="1">
    <location>
        <begin position="64"/>
        <end position="77"/>
    </location>
</feature>
<keyword evidence="3" id="KW-1185">Reference proteome</keyword>
<organism evidence="2 3">
    <name type="scientific">Funneliformis mosseae</name>
    <name type="common">Endomycorrhizal fungus</name>
    <name type="synonym">Glomus mosseae</name>
    <dbReference type="NCBI Taxonomy" id="27381"/>
    <lineage>
        <taxon>Eukaryota</taxon>
        <taxon>Fungi</taxon>
        <taxon>Fungi incertae sedis</taxon>
        <taxon>Mucoromycota</taxon>
        <taxon>Glomeromycotina</taxon>
        <taxon>Glomeromycetes</taxon>
        <taxon>Glomerales</taxon>
        <taxon>Glomeraceae</taxon>
        <taxon>Funneliformis</taxon>
    </lineage>
</organism>
<dbReference type="Proteomes" id="UP000789375">
    <property type="component" value="Unassembled WGS sequence"/>
</dbReference>